<protein>
    <submittedName>
        <fullName evidence="2">VWA domain-containing protein</fullName>
    </submittedName>
</protein>
<proteinExistence type="predicted"/>
<accession>A0AAE3W847</accession>
<evidence type="ECO:0000313" key="2">
    <source>
        <dbReference type="EMBL" id="MDQ2088366.1"/>
    </source>
</evidence>
<dbReference type="PROSITE" id="PS50234">
    <property type="entry name" value="VWFA"/>
    <property type="match status" value="1"/>
</dbReference>
<dbReference type="RefSeq" id="WP_306733638.1">
    <property type="nucleotide sequence ID" value="NZ_JANHAX010000001.1"/>
</dbReference>
<dbReference type="EMBL" id="JANHAX010000001">
    <property type="protein sequence ID" value="MDQ2088366.1"/>
    <property type="molecule type" value="Genomic_DNA"/>
</dbReference>
<dbReference type="SMART" id="SM00327">
    <property type="entry name" value="VWA"/>
    <property type="match status" value="1"/>
</dbReference>
<dbReference type="Proteomes" id="UP001226762">
    <property type="component" value="Unassembled WGS sequence"/>
</dbReference>
<reference evidence="2" key="1">
    <citation type="submission" date="2022-07" db="EMBL/GenBank/DDBJ databases">
        <authorList>
            <person name="Otstavnykh N."/>
            <person name="Isaeva M."/>
            <person name="Bystritskaya E."/>
        </authorList>
    </citation>
    <scope>NUCLEOTIDE SEQUENCE</scope>
    <source>
        <strain evidence="2">KCTC 52189</strain>
    </source>
</reference>
<evidence type="ECO:0000259" key="1">
    <source>
        <dbReference type="PROSITE" id="PS50234"/>
    </source>
</evidence>
<sequence length="246" mass="25688">MSGVCTQIRRLTLAGAAILWAGGSQAEPGCRSDAMLVFDGSGSMAEMGFNLLNEPRIFSARRALRRSVPGIAAARRLGLIIYGPGQVGGACGNVDLRFPPMPDAAPRIISEIDALRPDGETPLTEAVRMAAGVLEYKRRPGVVVLVTDGKETCGGAPCQLAAELAAEAADLTVHVIGFKVQSEHFNWPSAPVSEQSEGHTVAQCLADLTGGSYVSTETVDELAAALRQVLGCQMIGQASLSQRKGG</sequence>
<keyword evidence="3" id="KW-1185">Reference proteome</keyword>
<organism evidence="2 3">
    <name type="scientific">Marimonas arenosa</name>
    <dbReference type="NCBI Taxonomy" id="1795305"/>
    <lineage>
        <taxon>Bacteria</taxon>
        <taxon>Pseudomonadati</taxon>
        <taxon>Pseudomonadota</taxon>
        <taxon>Alphaproteobacteria</taxon>
        <taxon>Rhodobacterales</taxon>
        <taxon>Paracoccaceae</taxon>
        <taxon>Marimonas</taxon>
    </lineage>
</organism>
<evidence type="ECO:0000313" key="3">
    <source>
        <dbReference type="Proteomes" id="UP001226762"/>
    </source>
</evidence>
<comment type="caution">
    <text evidence="2">The sequence shown here is derived from an EMBL/GenBank/DDBJ whole genome shotgun (WGS) entry which is preliminary data.</text>
</comment>
<reference evidence="2" key="2">
    <citation type="submission" date="2023-02" db="EMBL/GenBank/DDBJ databases">
        <title>'Rhodoalgimonas zhirmunskyi' gen. nov., isolated from a red alga.</title>
        <authorList>
            <person name="Nedashkovskaya O.I."/>
            <person name="Otstavnykh N.Y."/>
            <person name="Bystritskaya E.P."/>
            <person name="Balabanova L.A."/>
            <person name="Isaeva M.P."/>
        </authorList>
    </citation>
    <scope>NUCLEOTIDE SEQUENCE</scope>
    <source>
        <strain evidence="2">KCTC 52189</strain>
    </source>
</reference>
<dbReference type="SUPFAM" id="SSF53300">
    <property type="entry name" value="vWA-like"/>
    <property type="match status" value="1"/>
</dbReference>
<dbReference type="InterPro" id="IPR036465">
    <property type="entry name" value="vWFA_dom_sf"/>
</dbReference>
<feature type="domain" description="VWFA" evidence="1">
    <location>
        <begin position="33"/>
        <end position="229"/>
    </location>
</feature>
<gene>
    <name evidence="2" type="ORF">NO357_00425</name>
</gene>
<dbReference type="AlphaFoldDB" id="A0AAE3W847"/>
<dbReference type="Pfam" id="PF13519">
    <property type="entry name" value="VWA_2"/>
    <property type="match status" value="1"/>
</dbReference>
<dbReference type="InterPro" id="IPR002035">
    <property type="entry name" value="VWF_A"/>
</dbReference>
<dbReference type="Gene3D" id="3.40.50.410">
    <property type="entry name" value="von Willebrand factor, type A domain"/>
    <property type="match status" value="1"/>
</dbReference>
<name>A0AAE3W847_9RHOB</name>